<name>A0A4Y7PEP9_9AGAM</name>
<accession>A0A4Y7PEP9</accession>
<organism evidence="1 2">
    <name type="scientific">Rickenella mellea</name>
    <dbReference type="NCBI Taxonomy" id="50990"/>
    <lineage>
        <taxon>Eukaryota</taxon>
        <taxon>Fungi</taxon>
        <taxon>Dikarya</taxon>
        <taxon>Basidiomycota</taxon>
        <taxon>Agaricomycotina</taxon>
        <taxon>Agaricomycetes</taxon>
        <taxon>Hymenochaetales</taxon>
        <taxon>Rickenellaceae</taxon>
        <taxon>Rickenella</taxon>
    </lineage>
</organism>
<dbReference type="EMBL" id="ML170462">
    <property type="protein sequence ID" value="TDL13795.1"/>
    <property type="molecule type" value="Genomic_DNA"/>
</dbReference>
<dbReference type="Proteomes" id="UP000294933">
    <property type="component" value="Unassembled WGS sequence"/>
</dbReference>
<gene>
    <name evidence="1" type="ORF">BD410DRAFT_810251</name>
</gene>
<protein>
    <submittedName>
        <fullName evidence="1">Uncharacterized protein</fullName>
    </submittedName>
</protein>
<proteinExistence type="predicted"/>
<sequence>MFNSGHASPFVTFSNLYGLVKNCDGALITAQNVVRILEGLACDNPTTHNDKRQHYVELPELTGLWRATVGDAQTTHPHSKHLRISRDVKRQLGRALVSLTYPFSTLKSFEDALRISEDVIGVSMAFYVPSYTASRRNSLSKRWMHQATRITRVIITKDPAMKTHSIWALETLLPRSSNVHEGGCPKRRIGKHWSGTRNTIVRPRLLFDAAVPR</sequence>
<reference evidence="1 2" key="1">
    <citation type="submission" date="2018-06" db="EMBL/GenBank/DDBJ databases">
        <title>A transcriptomic atlas of mushroom development highlights an independent origin of complex multicellularity.</title>
        <authorList>
            <consortium name="DOE Joint Genome Institute"/>
            <person name="Krizsan K."/>
            <person name="Almasi E."/>
            <person name="Merenyi Z."/>
            <person name="Sahu N."/>
            <person name="Viragh M."/>
            <person name="Koszo T."/>
            <person name="Mondo S."/>
            <person name="Kiss B."/>
            <person name="Balint B."/>
            <person name="Kues U."/>
            <person name="Barry K."/>
            <person name="Hegedus J.C."/>
            <person name="Henrissat B."/>
            <person name="Johnson J."/>
            <person name="Lipzen A."/>
            <person name="Ohm R."/>
            <person name="Nagy I."/>
            <person name="Pangilinan J."/>
            <person name="Yan J."/>
            <person name="Xiong Y."/>
            <person name="Grigoriev I.V."/>
            <person name="Hibbett D.S."/>
            <person name="Nagy L.G."/>
        </authorList>
    </citation>
    <scope>NUCLEOTIDE SEQUENCE [LARGE SCALE GENOMIC DNA]</scope>
    <source>
        <strain evidence="1 2">SZMC22713</strain>
    </source>
</reference>
<dbReference type="AlphaFoldDB" id="A0A4Y7PEP9"/>
<evidence type="ECO:0000313" key="1">
    <source>
        <dbReference type="EMBL" id="TDL13795.1"/>
    </source>
</evidence>
<dbReference type="VEuPathDB" id="FungiDB:BD410DRAFT_810251"/>
<keyword evidence="2" id="KW-1185">Reference proteome</keyword>
<evidence type="ECO:0000313" key="2">
    <source>
        <dbReference type="Proteomes" id="UP000294933"/>
    </source>
</evidence>